<protein>
    <submittedName>
        <fullName evidence="7">TolC family protein</fullName>
    </submittedName>
</protein>
<keyword evidence="8" id="KW-1185">Reference proteome</keyword>
<evidence type="ECO:0000313" key="8">
    <source>
        <dbReference type="Proteomes" id="UP001326110"/>
    </source>
</evidence>
<evidence type="ECO:0000313" key="7">
    <source>
        <dbReference type="EMBL" id="WQH03773.1"/>
    </source>
</evidence>
<evidence type="ECO:0000256" key="1">
    <source>
        <dbReference type="ARBA" id="ARBA00004442"/>
    </source>
</evidence>
<accession>A0ABZ0XW15</accession>
<dbReference type="Gene3D" id="1.20.1600.10">
    <property type="entry name" value="Outer membrane efflux proteins (OEP)"/>
    <property type="match status" value="1"/>
</dbReference>
<sequence length="504" mass="56376">MQKKIIARAVAACAAVMLTACGTVQVQPLSSADLAAQTTLDRQTAMDNVPPVSGALSMDEAIARALKYNLERRTRLMEEALAMNQFDNASWDMLPRLMANAGYTTRNEELITRSVDSVTGKPSLANPYISSERNHAAYDLGLTWNALDFGMSYITARQSADRVNIAAERRRKAMHTLIQDVRTAFWRTASAQKLRVEVQETIVLAEAALKDARKAESERLRSPVDSLRYQRQLLENLRLLESIEQELSSGRVELAHLINAPLGQVLEVRDPGDKVDVTMLDMPVERMEELAVTQNADIREQFYNARIATEETRRVMLRLFPNLSFNYDLRYDSDRYMINNRWNDAGVHLSYNLFNLFSGPAQKRLAEAGVKLADQRRITAQMTVLAQVHLSRLQYQIAYKQYLRADEIWQADAKIDAHVKNRGKAQTQSKLEQVANSTTAILSLLRRYQSLAQLQASASKVQATLGLEPVLGSVTDMSLEQLTSEVGASMAGWSQGVQAPAVAK</sequence>
<gene>
    <name evidence="7" type="ORF">SR858_22400</name>
</gene>
<evidence type="ECO:0000256" key="5">
    <source>
        <dbReference type="ARBA" id="ARBA00023237"/>
    </source>
</evidence>
<keyword evidence="4" id="KW-0472">Membrane</keyword>
<reference evidence="7 8" key="1">
    <citation type="submission" date="2023-11" db="EMBL/GenBank/DDBJ databases">
        <title>MicrobeMod: A computational toolkit for identifying prokaryotic methylation and restriction-modification with nanopore sequencing.</title>
        <authorList>
            <person name="Crits-Christoph A."/>
            <person name="Kang S.C."/>
            <person name="Lee H."/>
            <person name="Ostrov N."/>
        </authorList>
    </citation>
    <scope>NUCLEOTIDE SEQUENCE [LARGE SCALE GENOMIC DNA]</scope>
    <source>
        <strain evidence="7 8">ATCC 25935</strain>
    </source>
</reference>
<comment type="subcellular location">
    <subcellularLocation>
        <location evidence="1">Cell outer membrane</location>
    </subcellularLocation>
</comment>
<feature type="chain" id="PRO_5045191273" evidence="6">
    <location>
        <begin position="23"/>
        <end position="504"/>
    </location>
</feature>
<dbReference type="PANTHER" id="PTHR30026:SF20">
    <property type="entry name" value="OUTER MEMBRANE PROTEIN TOLC"/>
    <property type="match status" value="1"/>
</dbReference>
<keyword evidence="5" id="KW-0998">Cell outer membrane</keyword>
<dbReference type="SUPFAM" id="SSF56954">
    <property type="entry name" value="Outer membrane efflux proteins (OEP)"/>
    <property type="match status" value="1"/>
</dbReference>
<dbReference type="PANTHER" id="PTHR30026">
    <property type="entry name" value="OUTER MEMBRANE PROTEIN TOLC"/>
    <property type="match status" value="1"/>
</dbReference>
<feature type="signal peptide" evidence="6">
    <location>
        <begin position="1"/>
        <end position="22"/>
    </location>
</feature>
<dbReference type="InterPro" id="IPR051906">
    <property type="entry name" value="TolC-like"/>
</dbReference>
<proteinExistence type="predicted"/>
<dbReference type="Proteomes" id="UP001326110">
    <property type="component" value="Chromosome"/>
</dbReference>
<keyword evidence="2" id="KW-1134">Transmembrane beta strand</keyword>
<dbReference type="EMBL" id="CP140152">
    <property type="protein sequence ID" value="WQH03773.1"/>
    <property type="molecule type" value="Genomic_DNA"/>
</dbReference>
<keyword evidence="3" id="KW-0812">Transmembrane</keyword>
<evidence type="ECO:0000256" key="6">
    <source>
        <dbReference type="SAM" id="SignalP"/>
    </source>
</evidence>
<evidence type="ECO:0000256" key="2">
    <source>
        <dbReference type="ARBA" id="ARBA00022452"/>
    </source>
</evidence>
<evidence type="ECO:0000256" key="3">
    <source>
        <dbReference type="ARBA" id="ARBA00022692"/>
    </source>
</evidence>
<dbReference type="PROSITE" id="PS51257">
    <property type="entry name" value="PROKAR_LIPOPROTEIN"/>
    <property type="match status" value="1"/>
</dbReference>
<organism evidence="7 8">
    <name type="scientific">Duganella zoogloeoides</name>
    <dbReference type="NCBI Taxonomy" id="75659"/>
    <lineage>
        <taxon>Bacteria</taxon>
        <taxon>Pseudomonadati</taxon>
        <taxon>Pseudomonadota</taxon>
        <taxon>Betaproteobacteria</taxon>
        <taxon>Burkholderiales</taxon>
        <taxon>Oxalobacteraceae</taxon>
        <taxon>Telluria group</taxon>
        <taxon>Duganella</taxon>
    </lineage>
</organism>
<evidence type="ECO:0000256" key="4">
    <source>
        <dbReference type="ARBA" id="ARBA00023136"/>
    </source>
</evidence>
<dbReference type="GeneID" id="43164747"/>
<name>A0ABZ0XW15_9BURK</name>
<dbReference type="RefSeq" id="WP_019923119.1">
    <property type="nucleotide sequence ID" value="NZ_CP140152.1"/>
</dbReference>
<keyword evidence="6" id="KW-0732">Signal</keyword>